<keyword evidence="4" id="KW-0788">Thiol protease</keyword>
<feature type="region of interest" description="Disordered" evidence="5">
    <location>
        <begin position="620"/>
        <end position="693"/>
    </location>
</feature>
<dbReference type="EMBL" id="BAAAVT010000003">
    <property type="protein sequence ID" value="GAA3055416.1"/>
    <property type="molecule type" value="Genomic_DNA"/>
</dbReference>
<reference evidence="9" key="1">
    <citation type="journal article" date="2019" name="Int. J. Syst. Evol. Microbiol.">
        <title>The Global Catalogue of Microorganisms (GCM) 10K type strain sequencing project: providing services to taxonomists for standard genome sequencing and annotation.</title>
        <authorList>
            <consortium name="The Broad Institute Genomics Platform"/>
            <consortium name="The Broad Institute Genome Sequencing Center for Infectious Disease"/>
            <person name="Wu L."/>
            <person name="Ma J."/>
        </authorList>
    </citation>
    <scope>NUCLEOTIDE SEQUENCE [LARGE SCALE GENOMIC DNA]</scope>
    <source>
        <strain evidence="9">JCM 14309</strain>
    </source>
</reference>
<feature type="region of interest" description="Disordered" evidence="5">
    <location>
        <begin position="740"/>
        <end position="784"/>
    </location>
</feature>
<feature type="region of interest" description="Disordered" evidence="5">
    <location>
        <begin position="107"/>
        <end position="141"/>
    </location>
</feature>
<feature type="compositionally biased region" description="Low complexity" evidence="5">
    <location>
        <begin position="753"/>
        <end position="784"/>
    </location>
</feature>
<evidence type="ECO:0000313" key="8">
    <source>
        <dbReference type="EMBL" id="GAA3055416.1"/>
    </source>
</evidence>
<keyword evidence="2" id="KW-0645">Protease</keyword>
<evidence type="ECO:0000256" key="5">
    <source>
        <dbReference type="SAM" id="MobiDB-lite"/>
    </source>
</evidence>
<gene>
    <name evidence="8" type="ORF">GCM10010529_06810</name>
</gene>
<dbReference type="Pfam" id="PF00877">
    <property type="entry name" value="NLPC_P60"/>
    <property type="match status" value="1"/>
</dbReference>
<feature type="compositionally biased region" description="Acidic residues" evidence="5">
    <location>
        <begin position="279"/>
        <end position="315"/>
    </location>
</feature>
<evidence type="ECO:0000256" key="2">
    <source>
        <dbReference type="ARBA" id="ARBA00022670"/>
    </source>
</evidence>
<organism evidence="8 9">
    <name type="scientific">Nesterenkonia aethiopica</name>
    <dbReference type="NCBI Taxonomy" id="269144"/>
    <lineage>
        <taxon>Bacteria</taxon>
        <taxon>Bacillati</taxon>
        <taxon>Actinomycetota</taxon>
        <taxon>Actinomycetes</taxon>
        <taxon>Micrococcales</taxon>
        <taxon>Micrococcaceae</taxon>
        <taxon>Nesterenkonia</taxon>
    </lineage>
</organism>
<keyword evidence="9" id="KW-1185">Reference proteome</keyword>
<dbReference type="Proteomes" id="UP001500236">
    <property type="component" value="Unassembled WGS sequence"/>
</dbReference>
<comment type="similarity">
    <text evidence="1">Belongs to the peptidase C40 family.</text>
</comment>
<feature type="compositionally biased region" description="Basic and acidic residues" evidence="5">
    <location>
        <begin position="206"/>
        <end position="216"/>
    </location>
</feature>
<dbReference type="PROSITE" id="PS51935">
    <property type="entry name" value="NLPC_P60"/>
    <property type="match status" value="1"/>
</dbReference>
<feature type="compositionally biased region" description="Acidic residues" evidence="5">
    <location>
        <begin position="642"/>
        <end position="652"/>
    </location>
</feature>
<evidence type="ECO:0000259" key="7">
    <source>
        <dbReference type="PROSITE" id="PS51935"/>
    </source>
</evidence>
<feature type="compositionally biased region" description="Acidic residues" evidence="5">
    <location>
        <begin position="380"/>
        <end position="398"/>
    </location>
</feature>
<dbReference type="InterPro" id="IPR051794">
    <property type="entry name" value="PG_Endopeptidase_C40"/>
</dbReference>
<accession>A0ABP6LQ72</accession>
<comment type="caution">
    <text evidence="8">The sequence shown here is derived from an EMBL/GenBank/DDBJ whole genome shotgun (WGS) entry which is preliminary data.</text>
</comment>
<dbReference type="Gene3D" id="3.90.1720.10">
    <property type="entry name" value="endopeptidase domain like (from Nostoc punctiforme)"/>
    <property type="match status" value="1"/>
</dbReference>
<dbReference type="RefSeq" id="WP_344684896.1">
    <property type="nucleotide sequence ID" value="NZ_BAAAVT010000003.1"/>
</dbReference>
<evidence type="ECO:0000256" key="6">
    <source>
        <dbReference type="SAM" id="SignalP"/>
    </source>
</evidence>
<evidence type="ECO:0000256" key="3">
    <source>
        <dbReference type="ARBA" id="ARBA00022801"/>
    </source>
</evidence>
<feature type="compositionally biased region" description="Low complexity" evidence="5">
    <location>
        <begin position="653"/>
        <end position="665"/>
    </location>
</feature>
<feature type="compositionally biased region" description="Acidic residues" evidence="5">
    <location>
        <begin position="460"/>
        <end position="493"/>
    </location>
</feature>
<feature type="region of interest" description="Disordered" evidence="5">
    <location>
        <begin position="439"/>
        <end position="516"/>
    </location>
</feature>
<sequence length="911" mass="96096">MKNRRNLGVAAVTAAVVTTALVGTTLPDLLADRAASTVQQQNQNAEGSAASVVVTELPEVPSAKEISSAKESSQATDQMISEINERLSQANQRALELEAAVQMEHQNALEAEQEAAEAAAAAEAAREAAETADSGAAEQYAAGDTGAGDVLLSEDENALADAATEQRLEEQAESDAAQAEQESSEADSLAEQAAQQSTAAAEAAEAAERQSEESAEHVTQVGERALELIEELADLKGVPVEILRAQIEANSDFHDENGDVDPQQIAYRIAQLREMMSADSEDEESAEDAEDETAEDSSDDEEGEASSPDESEAPDPADAALPAQSLDQYLEGTRELVQRLAELEDTDVESLFAELIEDEDFLDEDGLLDHSAVLARVYELEPEPEDEADDASQEEEDAPATSSHRLDDYLPGTQSLVERLAELEDTDVESLFAELIADDDYTDSDGLLDHAAIQARVYELEPEPEPEPDEDEASEDEASDADASEDEAAEEEPAQPTHRLDDYLPGTQGLVKELAELEDESVESMFDKLIDDSDFTDSDGLLDHSAIRARVAELTPEPEPEPEPEEESSSSSSSEESAPQPSGPSLDQYLPGTRALVEELAELEGESASDMFDQLIKDSDFTDSSGLLDHSAIRARVAELTPEPEPEPEEESSSSSSSGSSSSGSSGSGSSGSSGSSSSQPTGPSLDQYLPGTRALVEQLAELRGDGVQETFESILGDSDLVGGNGVIDHAALQREVTRLTPAPEPEPEPAPEESSSSSGSGSSDSGSSSSGSSSSGSGGQSVAAGSSSAAQIAVDFAVGKVNEPGTHYVLGATGPKAWDCSSLMQASFAQAGISLPRTAHQQFQGGQSVSLDNLQPGDIVFWVNGGRATHNAIYIGNGKIAHARNPQAGLTVTDLYYAYQDPHPVAKRYW</sequence>
<keyword evidence="6" id="KW-0732">Signal</keyword>
<dbReference type="PANTHER" id="PTHR47359:SF3">
    <property type="entry name" value="NLP_P60 DOMAIN-CONTAINING PROTEIN-RELATED"/>
    <property type="match status" value="1"/>
</dbReference>
<evidence type="ECO:0000256" key="1">
    <source>
        <dbReference type="ARBA" id="ARBA00007074"/>
    </source>
</evidence>
<proteinExistence type="inferred from homology"/>
<dbReference type="PANTHER" id="PTHR47359">
    <property type="entry name" value="PEPTIDOGLYCAN DL-ENDOPEPTIDASE CWLO"/>
    <property type="match status" value="1"/>
</dbReference>
<feature type="region of interest" description="Disordered" evidence="5">
    <location>
        <begin position="378"/>
        <end position="413"/>
    </location>
</feature>
<feature type="chain" id="PRO_5045124217" description="NlpC/P60 domain-containing protein" evidence="6">
    <location>
        <begin position="23"/>
        <end position="911"/>
    </location>
</feature>
<keyword evidence="3" id="KW-0378">Hydrolase</keyword>
<name>A0ABP6LQ72_9MICC</name>
<dbReference type="InterPro" id="IPR000064">
    <property type="entry name" value="NLP_P60_dom"/>
</dbReference>
<feature type="compositionally biased region" description="Low complexity" evidence="5">
    <location>
        <begin position="569"/>
        <end position="585"/>
    </location>
</feature>
<feature type="compositionally biased region" description="Low complexity" evidence="5">
    <location>
        <begin position="174"/>
        <end position="204"/>
    </location>
</feature>
<feature type="region of interest" description="Disordered" evidence="5">
    <location>
        <begin position="165"/>
        <end position="220"/>
    </location>
</feature>
<dbReference type="SUPFAM" id="SSF54001">
    <property type="entry name" value="Cysteine proteinases"/>
    <property type="match status" value="1"/>
</dbReference>
<feature type="region of interest" description="Disordered" evidence="5">
    <location>
        <begin position="550"/>
        <end position="602"/>
    </location>
</feature>
<evidence type="ECO:0000256" key="4">
    <source>
        <dbReference type="ARBA" id="ARBA00022807"/>
    </source>
</evidence>
<feature type="region of interest" description="Disordered" evidence="5">
    <location>
        <begin position="250"/>
        <end position="329"/>
    </location>
</feature>
<feature type="compositionally biased region" description="Acidic residues" evidence="5">
    <location>
        <begin position="556"/>
        <end position="568"/>
    </location>
</feature>
<feature type="signal peptide" evidence="6">
    <location>
        <begin position="1"/>
        <end position="22"/>
    </location>
</feature>
<protein>
    <recommendedName>
        <fullName evidence="7">NlpC/P60 domain-containing protein</fullName>
    </recommendedName>
</protein>
<feature type="domain" description="NlpC/P60" evidence="7">
    <location>
        <begin position="788"/>
        <end position="911"/>
    </location>
</feature>
<dbReference type="InterPro" id="IPR038765">
    <property type="entry name" value="Papain-like_cys_pep_sf"/>
</dbReference>
<evidence type="ECO:0000313" key="9">
    <source>
        <dbReference type="Proteomes" id="UP001500236"/>
    </source>
</evidence>